<name>A0A6S6TZE9_9BACT</name>
<dbReference type="SUPFAM" id="SSF53756">
    <property type="entry name" value="UDP-Glycosyltransferase/glycogen phosphorylase"/>
    <property type="match status" value="1"/>
</dbReference>
<dbReference type="PANTHER" id="PTHR46401:SF2">
    <property type="entry name" value="GLYCOSYLTRANSFERASE WBBK-RELATED"/>
    <property type="match status" value="1"/>
</dbReference>
<evidence type="ECO:0000259" key="2">
    <source>
        <dbReference type="Pfam" id="PF00534"/>
    </source>
</evidence>
<keyword evidence="1 3" id="KW-0808">Transferase</keyword>
<reference evidence="3" key="1">
    <citation type="submission" date="2020-01" db="EMBL/GenBank/DDBJ databases">
        <authorList>
            <person name="Meier V. D."/>
            <person name="Meier V D."/>
        </authorList>
    </citation>
    <scope>NUCLEOTIDE SEQUENCE</scope>
    <source>
        <strain evidence="3">HLG_WM_MAG_01</strain>
    </source>
</reference>
<organism evidence="3">
    <name type="scientific">uncultured Sulfurovum sp</name>
    <dbReference type="NCBI Taxonomy" id="269237"/>
    <lineage>
        <taxon>Bacteria</taxon>
        <taxon>Pseudomonadati</taxon>
        <taxon>Campylobacterota</taxon>
        <taxon>Epsilonproteobacteria</taxon>
        <taxon>Campylobacterales</taxon>
        <taxon>Sulfurovaceae</taxon>
        <taxon>Sulfurovum</taxon>
        <taxon>environmental samples</taxon>
    </lineage>
</organism>
<dbReference type="GO" id="GO:0016757">
    <property type="term" value="F:glycosyltransferase activity"/>
    <property type="evidence" value="ECO:0007669"/>
    <property type="project" value="InterPro"/>
</dbReference>
<dbReference type="PANTHER" id="PTHR46401">
    <property type="entry name" value="GLYCOSYLTRANSFERASE WBBK-RELATED"/>
    <property type="match status" value="1"/>
</dbReference>
<dbReference type="Gene3D" id="3.40.50.2000">
    <property type="entry name" value="Glycogen Phosphorylase B"/>
    <property type="match status" value="2"/>
</dbReference>
<sequence length="389" mass="44948">MEIIKLKILRIIPTMDPKKGGVAEAARQSAILMSQEGINIDILCFDEQSETWMNNEEFKTIGLGQYLSYFAINFKYLPWLFKNISKYDLVIIDGLWLFHLLGGYVAKFKNIPYLVYTHGMLDPYFNENKLKYLKKLPFWFLIDRNILNMASAVVYTCEEEKLISKKSFPLYSPKEYVVTLGIEKSITKSVVLEDLFFNTFSELTDKKVVLYLSRVHPKKGLDLLIESVNQKKDLLKKHVFVIAGSGDEKYIIQLKNLIKKYKLENYFKWVGNLSGDLKWSAFYSADTFILPSHSENFGIVVAESLSLKTPVLITNKVNIYHEIESFNAGIVVNDTIDGINSLLEQYINLHDEEYKDMALNAINCFEKSFSNEAYKNDFLNLIKEVSNEK</sequence>
<protein>
    <submittedName>
        <fullName evidence="3">Glycosyltransferase</fullName>
    </submittedName>
</protein>
<evidence type="ECO:0000256" key="1">
    <source>
        <dbReference type="ARBA" id="ARBA00022679"/>
    </source>
</evidence>
<evidence type="ECO:0000313" key="3">
    <source>
        <dbReference type="EMBL" id="CAA6826022.1"/>
    </source>
</evidence>
<proteinExistence type="predicted"/>
<feature type="domain" description="Glycosyl transferase family 1" evidence="2">
    <location>
        <begin position="204"/>
        <end position="361"/>
    </location>
</feature>
<dbReference type="InterPro" id="IPR001296">
    <property type="entry name" value="Glyco_trans_1"/>
</dbReference>
<dbReference type="GO" id="GO:0009103">
    <property type="term" value="P:lipopolysaccharide biosynthetic process"/>
    <property type="evidence" value="ECO:0007669"/>
    <property type="project" value="TreeGrafter"/>
</dbReference>
<dbReference type="Pfam" id="PF00534">
    <property type="entry name" value="Glycos_transf_1"/>
    <property type="match status" value="1"/>
</dbReference>
<accession>A0A6S6TZE9</accession>
<gene>
    <name evidence="3" type="ORF">HELGO_WM24849</name>
</gene>
<dbReference type="AlphaFoldDB" id="A0A6S6TZE9"/>
<dbReference type="EMBL" id="CACVAS010000142">
    <property type="protein sequence ID" value="CAA6826022.1"/>
    <property type="molecule type" value="Genomic_DNA"/>
</dbReference>